<dbReference type="InterPro" id="IPR036869">
    <property type="entry name" value="J_dom_sf"/>
</dbReference>
<comment type="caution">
    <text evidence="11">The sequence shown here is derived from an EMBL/GenBank/DDBJ whole genome shotgun (WGS) entry which is preliminary data.</text>
</comment>
<proteinExistence type="predicted"/>
<dbReference type="CDD" id="cd00167">
    <property type="entry name" value="SANT"/>
    <property type="match status" value="1"/>
</dbReference>
<evidence type="ECO:0000313" key="12">
    <source>
        <dbReference type="Proteomes" id="UP000663834"/>
    </source>
</evidence>
<feature type="signal peptide" evidence="8">
    <location>
        <begin position="1"/>
        <end position="19"/>
    </location>
</feature>
<evidence type="ECO:0000256" key="7">
    <source>
        <dbReference type="SAM" id="Phobius"/>
    </source>
</evidence>
<dbReference type="InterPro" id="IPR001623">
    <property type="entry name" value="DnaJ_domain"/>
</dbReference>
<evidence type="ECO:0000259" key="9">
    <source>
        <dbReference type="PROSITE" id="PS50076"/>
    </source>
</evidence>
<feature type="compositionally biased region" description="Low complexity" evidence="6">
    <location>
        <begin position="336"/>
        <end position="351"/>
    </location>
</feature>
<dbReference type="OrthoDB" id="10250354at2759"/>
<dbReference type="EMBL" id="CAJNOW010000111">
    <property type="protein sequence ID" value="CAF1238498.1"/>
    <property type="molecule type" value="Genomic_DNA"/>
</dbReference>
<keyword evidence="3 7" id="KW-1133">Transmembrane helix</keyword>
<evidence type="ECO:0000313" key="11">
    <source>
        <dbReference type="EMBL" id="CAF1238498.1"/>
    </source>
</evidence>
<evidence type="ECO:0000256" key="6">
    <source>
        <dbReference type="SAM" id="MobiDB-lite"/>
    </source>
</evidence>
<feature type="transmembrane region" description="Helical" evidence="7">
    <location>
        <begin position="176"/>
        <end position="197"/>
    </location>
</feature>
<dbReference type="PROSITE" id="PS50090">
    <property type="entry name" value="MYB_LIKE"/>
    <property type="match status" value="1"/>
</dbReference>
<dbReference type="GO" id="GO:0012505">
    <property type="term" value="C:endomembrane system"/>
    <property type="evidence" value="ECO:0007669"/>
    <property type="project" value="UniProtKB-SubCell"/>
</dbReference>
<comment type="subcellular location">
    <subcellularLocation>
        <location evidence="5">Endomembrane system</location>
        <topology evidence="5">Single-pass membrane protein</topology>
    </subcellularLocation>
</comment>
<dbReference type="PANTHER" id="PTHR44653">
    <property type="entry name" value="DNAJ HOMOLOG SUBFAMILY C MEMBER 1"/>
    <property type="match status" value="1"/>
</dbReference>
<evidence type="ECO:0000256" key="2">
    <source>
        <dbReference type="ARBA" id="ARBA00022729"/>
    </source>
</evidence>
<feature type="domain" description="Myb-like" evidence="10">
    <location>
        <begin position="438"/>
        <end position="488"/>
    </location>
</feature>
<dbReference type="Pfam" id="PF00249">
    <property type="entry name" value="Myb_DNA-binding"/>
    <property type="match status" value="1"/>
</dbReference>
<evidence type="ECO:0000256" key="1">
    <source>
        <dbReference type="ARBA" id="ARBA00022692"/>
    </source>
</evidence>
<dbReference type="CDD" id="cd06257">
    <property type="entry name" value="DnaJ"/>
    <property type="match status" value="1"/>
</dbReference>
<keyword evidence="1 7" id="KW-0812">Transmembrane</keyword>
<organism evidence="11 12">
    <name type="scientific">Rotaria magnacalcarata</name>
    <dbReference type="NCBI Taxonomy" id="392030"/>
    <lineage>
        <taxon>Eukaryota</taxon>
        <taxon>Metazoa</taxon>
        <taxon>Spiralia</taxon>
        <taxon>Gnathifera</taxon>
        <taxon>Rotifera</taxon>
        <taxon>Eurotatoria</taxon>
        <taxon>Bdelloidea</taxon>
        <taxon>Philodinida</taxon>
        <taxon>Philodinidae</taxon>
        <taxon>Rotaria</taxon>
    </lineage>
</organism>
<dbReference type="Pfam" id="PF23082">
    <property type="entry name" value="Myb_DNA-binding_2"/>
    <property type="match status" value="1"/>
</dbReference>
<dbReference type="SUPFAM" id="SSF46565">
    <property type="entry name" value="Chaperone J-domain"/>
    <property type="match status" value="1"/>
</dbReference>
<dbReference type="PANTHER" id="PTHR44653:SF2">
    <property type="entry name" value="DNAJ HOMOLOG SUBFAMILY C MEMBER 1"/>
    <property type="match status" value="1"/>
</dbReference>
<dbReference type="InterPro" id="IPR018253">
    <property type="entry name" value="DnaJ_domain_CS"/>
</dbReference>
<sequence length="497" mass="58118">MKWYVLLFLLVIRIDFISAWENYELDLFDLVEELGVNTNFYDFIGVDKTAELSEIKKAYRKLSLLWHPDKSDESDAEQKFRHLVAVYEILKDEQRRTRYDRILVEGLPKWNQPIFYYRRAKKLRAWEILTILTLIFTIGHYLVLWAVYFESIEGLPKWNQPIFYYRRAKKLRAWEILTILTLIFTIGHYLVLWAVYFESSLTMNEKSIDARKKLEKKMKKSNKIRDIDQNIIDEELARIIPALPSPQLTDILPIKFAFFLVNHQFLIPILKELLYTIINYRRQSPSIECVSADDEDPDCRITKKSPVVRINDIVPEMAASRNVPVVSYLTTTSPLSSENSQSSESRNSNRSWSDEEKQLLCKTVVRFPPGTPRRWEKIADAIDRPVSQVIDMAKQIQNTVGSNNNNSNLFQENHSSFSSTVTIDQHLITERSQFESISDWSQAEQQLLECALKNIPKNTSGTDRWEQIAACIPGKTREECLARYRYIVQIVKAKKTA</sequence>
<evidence type="ECO:0000256" key="3">
    <source>
        <dbReference type="ARBA" id="ARBA00022989"/>
    </source>
</evidence>
<dbReference type="Proteomes" id="UP000663834">
    <property type="component" value="Unassembled WGS sequence"/>
</dbReference>
<feature type="chain" id="PRO_5032845743" evidence="8">
    <location>
        <begin position="20"/>
        <end position="497"/>
    </location>
</feature>
<evidence type="ECO:0000256" key="8">
    <source>
        <dbReference type="SAM" id="SignalP"/>
    </source>
</evidence>
<dbReference type="PROSITE" id="PS50076">
    <property type="entry name" value="DNAJ_2"/>
    <property type="match status" value="1"/>
</dbReference>
<dbReference type="Pfam" id="PF00226">
    <property type="entry name" value="DnaJ"/>
    <property type="match status" value="1"/>
</dbReference>
<feature type="region of interest" description="Disordered" evidence="6">
    <location>
        <begin position="333"/>
        <end position="354"/>
    </location>
</feature>
<name>A0A814Z645_9BILA</name>
<dbReference type="SMART" id="SM00271">
    <property type="entry name" value="DnaJ"/>
    <property type="match status" value="1"/>
</dbReference>
<keyword evidence="2 8" id="KW-0732">Signal</keyword>
<evidence type="ECO:0000256" key="5">
    <source>
        <dbReference type="ARBA" id="ARBA00037847"/>
    </source>
</evidence>
<reference evidence="11" key="1">
    <citation type="submission" date="2021-02" db="EMBL/GenBank/DDBJ databases">
        <authorList>
            <person name="Nowell W R."/>
        </authorList>
    </citation>
    <scope>NUCLEOTIDE SEQUENCE</scope>
</reference>
<dbReference type="Gene3D" id="1.10.10.60">
    <property type="entry name" value="Homeodomain-like"/>
    <property type="match status" value="2"/>
</dbReference>
<feature type="domain" description="J" evidence="9">
    <location>
        <begin position="39"/>
        <end position="103"/>
    </location>
</feature>
<keyword evidence="4 7" id="KW-0472">Membrane</keyword>
<dbReference type="Gene3D" id="1.10.287.110">
    <property type="entry name" value="DnaJ domain"/>
    <property type="match status" value="1"/>
</dbReference>
<dbReference type="InterPro" id="IPR009057">
    <property type="entry name" value="Homeodomain-like_sf"/>
</dbReference>
<dbReference type="PRINTS" id="PR00625">
    <property type="entry name" value="JDOMAIN"/>
</dbReference>
<dbReference type="InterPro" id="IPR052606">
    <property type="entry name" value="DnaJ_domain_protein"/>
</dbReference>
<dbReference type="InterPro" id="IPR001005">
    <property type="entry name" value="SANT/Myb"/>
</dbReference>
<dbReference type="AlphaFoldDB" id="A0A814Z645"/>
<protein>
    <submittedName>
        <fullName evidence="11">Uncharacterized protein</fullName>
    </submittedName>
</protein>
<feature type="transmembrane region" description="Helical" evidence="7">
    <location>
        <begin position="128"/>
        <end position="149"/>
    </location>
</feature>
<evidence type="ECO:0000259" key="10">
    <source>
        <dbReference type="PROSITE" id="PS50090"/>
    </source>
</evidence>
<accession>A0A814Z645</accession>
<dbReference type="SUPFAM" id="SSF46689">
    <property type="entry name" value="Homeodomain-like"/>
    <property type="match status" value="2"/>
</dbReference>
<dbReference type="PROSITE" id="PS00636">
    <property type="entry name" value="DNAJ_1"/>
    <property type="match status" value="1"/>
</dbReference>
<gene>
    <name evidence="11" type="ORF">KQP761_LOCUS1669</name>
</gene>
<evidence type="ECO:0000256" key="4">
    <source>
        <dbReference type="ARBA" id="ARBA00023136"/>
    </source>
</evidence>
<dbReference type="SMART" id="SM00717">
    <property type="entry name" value="SANT"/>
    <property type="match status" value="2"/>
</dbReference>